<evidence type="ECO:0000259" key="5">
    <source>
        <dbReference type="PROSITE" id="PS50075"/>
    </source>
</evidence>
<dbReference type="Pfam" id="PF13602">
    <property type="entry name" value="ADH_zinc_N_2"/>
    <property type="match status" value="1"/>
</dbReference>
<dbReference type="GO" id="GO:0016297">
    <property type="term" value="F:fatty acyl-[ACP] hydrolase activity"/>
    <property type="evidence" value="ECO:0007669"/>
    <property type="project" value="UniProtKB-EC"/>
</dbReference>
<dbReference type="GO" id="GO:0016491">
    <property type="term" value="F:oxidoreductase activity"/>
    <property type="evidence" value="ECO:0007669"/>
    <property type="project" value="InterPro"/>
</dbReference>
<accession>A0A6J2XCG7</accession>
<dbReference type="InterPro" id="IPR042104">
    <property type="entry name" value="PKS_dehydratase_sf"/>
</dbReference>
<dbReference type="SMART" id="SM00823">
    <property type="entry name" value="PKS_PP"/>
    <property type="match status" value="1"/>
</dbReference>
<organism evidence="6 7">
    <name type="scientific">Sitophilus oryzae</name>
    <name type="common">Rice weevil</name>
    <name type="synonym">Curculio oryzae</name>
    <dbReference type="NCBI Taxonomy" id="7048"/>
    <lineage>
        <taxon>Eukaryota</taxon>
        <taxon>Metazoa</taxon>
        <taxon>Ecdysozoa</taxon>
        <taxon>Arthropoda</taxon>
        <taxon>Hexapoda</taxon>
        <taxon>Insecta</taxon>
        <taxon>Pterygota</taxon>
        <taxon>Neoptera</taxon>
        <taxon>Endopterygota</taxon>
        <taxon>Coleoptera</taxon>
        <taxon>Polyphaga</taxon>
        <taxon>Cucujiformia</taxon>
        <taxon>Curculionidae</taxon>
        <taxon>Dryophthorinae</taxon>
        <taxon>Sitophilus</taxon>
    </lineage>
</organism>
<dbReference type="GO" id="GO:0031177">
    <property type="term" value="F:phosphopantetheine binding"/>
    <property type="evidence" value="ECO:0007669"/>
    <property type="project" value="InterPro"/>
</dbReference>
<dbReference type="InterPro" id="IPR036736">
    <property type="entry name" value="ACP-like_sf"/>
</dbReference>
<dbReference type="GeneID" id="115876927"/>
<dbReference type="GO" id="GO:0004312">
    <property type="term" value="F:fatty acid synthase activity"/>
    <property type="evidence" value="ECO:0007669"/>
    <property type="project" value="TreeGrafter"/>
</dbReference>
<dbReference type="RefSeq" id="XP_030748836.1">
    <property type="nucleotide sequence ID" value="XM_030892976.1"/>
</dbReference>
<dbReference type="SUPFAM" id="SSF51735">
    <property type="entry name" value="NAD(P)-binding Rossmann-fold domains"/>
    <property type="match status" value="2"/>
</dbReference>
<dbReference type="PANTHER" id="PTHR43775">
    <property type="entry name" value="FATTY ACID SYNTHASE"/>
    <property type="match status" value="1"/>
</dbReference>
<keyword evidence="6" id="KW-1185">Reference proteome</keyword>
<dbReference type="InterPro" id="IPR049391">
    <property type="entry name" value="FAS_pseudo-KR"/>
</dbReference>
<dbReference type="Gene3D" id="3.40.50.720">
    <property type="entry name" value="NAD(P)-binding Rossmann-like Domain"/>
    <property type="match status" value="1"/>
</dbReference>
<dbReference type="SMART" id="SM00822">
    <property type="entry name" value="PKS_KR"/>
    <property type="match status" value="1"/>
</dbReference>
<dbReference type="PROSITE" id="PS50075">
    <property type="entry name" value="CARRIER"/>
    <property type="match status" value="1"/>
</dbReference>
<dbReference type="CDD" id="cd08954">
    <property type="entry name" value="KR_1_FAS_SDR_x"/>
    <property type="match status" value="1"/>
</dbReference>
<dbReference type="InterPro" id="IPR050091">
    <property type="entry name" value="PKS_NRPS_Biosynth_Enz"/>
</dbReference>
<keyword evidence="4" id="KW-0808">Transferase</keyword>
<dbReference type="InterPro" id="IPR020843">
    <property type="entry name" value="ER"/>
</dbReference>
<dbReference type="EC" id="3.1.2.14" evidence="1"/>
<dbReference type="OrthoDB" id="329835at2759"/>
<dbReference type="FunFam" id="3.40.50.720:FF:000209">
    <property type="entry name" value="Polyketide synthase Pks12"/>
    <property type="match status" value="1"/>
</dbReference>
<dbReference type="InterPro" id="IPR020806">
    <property type="entry name" value="PKS_PP-bd"/>
</dbReference>
<dbReference type="Pfam" id="PF21149">
    <property type="entry name" value="FAS_pseudo-KR"/>
    <property type="match status" value="1"/>
</dbReference>
<dbReference type="Pfam" id="PF00975">
    <property type="entry name" value="Thioesterase"/>
    <property type="match status" value="1"/>
</dbReference>
<dbReference type="Gene3D" id="3.40.50.1820">
    <property type="entry name" value="alpha/beta hydrolase"/>
    <property type="match status" value="1"/>
</dbReference>
<dbReference type="PANTHER" id="PTHR43775:SF23">
    <property type="entry name" value="FATTY ACID SYNTHASE 3"/>
    <property type="match status" value="1"/>
</dbReference>
<dbReference type="InterPro" id="IPR009081">
    <property type="entry name" value="PP-bd_ACP"/>
</dbReference>
<dbReference type="InterPro" id="IPR029058">
    <property type="entry name" value="AB_hydrolase_fold"/>
</dbReference>
<feature type="domain" description="Carrier" evidence="5">
    <location>
        <begin position="996"/>
        <end position="1073"/>
    </location>
</feature>
<dbReference type="InParanoid" id="A0A6J2XCG7"/>
<evidence type="ECO:0000256" key="2">
    <source>
        <dbReference type="ARBA" id="ARBA00022450"/>
    </source>
</evidence>
<dbReference type="Gene3D" id="3.90.180.10">
    <property type="entry name" value="Medium-chain alcohol dehydrogenases, catalytic domain"/>
    <property type="match status" value="1"/>
</dbReference>
<dbReference type="KEGG" id="soy:115876927"/>
<dbReference type="InterPro" id="IPR057326">
    <property type="entry name" value="KR_dom"/>
</dbReference>
<keyword evidence="2" id="KW-0596">Phosphopantetheine</keyword>
<keyword evidence="3" id="KW-0597">Phosphoprotein</keyword>
<dbReference type="InterPro" id="IPR001031">
    <property type="entry name" value="Thioesterase"/>
</dbReference>
<dbReference type="Proteomes" id="UP000504635">
    <property type="component" value="Unplaced"/>
</dbReference>
<evidence type="ECO:0000313" key="6">
    <source>
        <dbReference type="Proteomes" id="UP000504635"/>
    </source>
</evidence>
<evidence type="ECO:0000256" key="4">
    <source>
        <dbReference type="ARBA" id="ARBA00022679"/>
    </source>
</evidence>
<gene>
    <name evidence="7" type="primary">LOC115876927</name>
</gene>
<dbReference type="GO" id="GO:0006633">
    <property type="term" value="P:fatty acid biosynthetic process"/>
    <property type="evidence" value="ECO:0007669"/>
    <property type="project" value="TreeGrafter"/>
</dbReference>
<dbReference type="Gene3D" id="1.10.1200.10">
    <property type="entry name" value="ACP-like"/>
    <property type="match status" value="1"/>
</dbReference>
<evidence type="ECO:0000256" key="3">
    <source>
        <dbReference type="ARBA" id="ARBA00022553"/>
    </source>
</evidence>
<dbReference type="Pfam" id="PF00550">
    <property type="entry name" value="PP-binding"/>
    <property type="match status" value="1"/>
</dbReference>
<sequence>MSKKDVYKELRLRGYNYSGKFKAIQSTDISGQVASIEWDGNWVTFMDNMLQVKLLQGDTRLLYVPTFISRLSIDGKKHIEMVESLGENPNVPVYASKQAGVIQSGGIEIRGLIASSIPKRKNTCIPVLEKYIFLSNMTNLKLEQAVRVNMQILLENIFTLQVKAVELIDEATPEENKTIGDTVFDVLADQPLIQPNITVLSKSELVVNNVTVEDKKLLTEVDCQLVIASRLLERPNILTLALGSLHTSGFILSRESKDLDHSTFDNDNISTITVYTTANEKLILMKPVSEYKPPRIEISALDTEFSWLPKLRSFLEKEKDILIYVDKEPFNGILGFYSCIRREPGGQNVKLLFVLDPSAPDFAVNSPFYESQLRKQLFINIYKNGQWGTYRHMLFDKSNSIEAEHCYLNSLVRGDLGSLRWMEGPISSNDVRLENPDEDIVAVYYASLNFRDVMTATGKINVDTITRERREQECVQGFEFSGRLASGKRVMGMVSNGACGSYCKGDKYLMWEVPENWSLRDAATVPVTYATVIYALVLKANIKPGDSILIHSGTGGVGQAAIEIALANGCTVYTTVGNEEKRDFIKKKFPQINDDHIFNSRDTSFEKKVMKATEGRGVDVVLNSLAEKKLLASVRCLAKGGHFLEIGKFDAGNNNPLRLILLEKSASFHGVMLDRFMNLDCYFRRELVAVMTKYLSDGRIQPLNSTIFQMDQAEKAFRFMISGKHTGKVMIEIRKEEKINIAHNSTPVLYPCIPRYYCDGKKTYIICGGLGGFGLELADWLVLRRCRNLVLTSRNGIKTGYQAYRISIWRSYGCTVSIFTDDITTESGCESLIKKASYLGPVHGIFNLAVVLQDGIFTNQTEDMFKTSFGPKARAAKHLDKVTRKYCPELRDFVMFSSVSCGRGNPGQTNYGMANSIMERICEKRKTDCLPGLAIQWGAIGEVGLVADMQDESIEIEIGGTLQQKIASCLEAMDFFLRQNESAVVSSTVVAEKRSELVSDDMVGAVASVLGMKDIKTISMQATLAELGLDSMMTVEIKQTLERNFEVFLTPQDIKSMTFARLHKIQDERESSSSSVTKERALTGYEMILSRLSDQKKIDIPIMSLEGKASNKSISDSVILIPGIVGIIGELEPLYKQLEGELYGVQFCNKNQKDTIEDIASIYLEIVEEKLIKSSPFKIVAYSFGALVALQLVHELEKRGYQGTLICIDSSQDYLKSLANMLEAESDDKTQVSLISYIMAIFLPADVVAKSWNSLLNCKNIEERWALAESIAAPVIIPLSKEFIISLYKRQKAIVSWTPTFKLESKIVLCRAKLSNVKLKDKDYGLEKISQYPVIVQEFDGNHVTMLKNPDLANQINETFWIDDTSTHEKY</sequence>
<name>A0A6J2XCG7_SITOR</name>
<dbReference type="SUPFAM" id="SSF50129">
    <property type="entry name" value="GroES-like"/>
    <property type="match status" value="1"/>
</dbReference>
<dbReference type="Pfam" id="PF08659">
    <property type="entry name" value="KR"/>
    <property type="match status" value="1"/>
</dbReference>
<dbReference type="Gene3D" id="3.10.129.110">
    <property type="entry name" value="Polyketide synthase dehydratase"/>
    <property type="match status" value="1"/>
</dbReference>
<evidence type="ECO:0000256" key="1">
    <source>
        <dbReference type="ARBA" id="ARBA00012480"/>
    </source>
</evidence>
<dbReference type="InterPro" id="IPR011032">
    <property type="entry name" value="GroES-like_sf"/>
</dbReference>
<dbReference type="InterPro" id="IPR036291">
    <property type="entry name" value="NAD(P)-bd_dom_sf"/>
</dbReference>
<dbReference type="SUPFAM" id="SSF47336">
    <property type="entry name" value="ACP-like"/>
    <property type="match status" value="1"/>
</dbReference>
<dbReference type="CDD" id="cd05195">
    <property type="entry name" value="enoyl_red"/>
    <property type="match status" value="1"/>
</dbReference>
<protein>
    <recommendedName>
        <fullName evidence="1">oleoyl-[acyl-carrier-protein] hydrolase</fullName>
        <ecNumber evidence="1">3.1.2.14</ecNumber>
    </recommendedName>
</protein>
<dbReference type="SMART" id="SM00829">
    <property type="entry name" value="PKS_ER"/>
    <property type="match status" value="1"/>
</dbReference>
<proteinExistence type="predicted"/>
<evidence type="ECO:0000313" key="7">
    <source>
        <dbReference type="RefSeq" id="XP_030748836.1"/>
    </source>
</evidence>
<reference evidence="7" key="1">
    <citation type="submission" date="2025-08" db="UniProtKB">
        <authorList>
            <consortium name="RefSeq"/>
        </authorList>
    </citation>
    <scope>IDENTIFICATION</scope>
    <source>
        <tissue evidence="7">Gonads</tissue>
    </source>
</reference>
<dbReference type="SUPFAM" id="SSF53474">
    <property type="entry name" value="alpha/beta-Hydrolases"/>
    <property type="match status" value="1"/>
</dbReference>
<dbReference type="InterPro" id="IPR013968">
    <property type="entry name" value="PKS_KR"/>
</dbReference>